<name>A0A1Q5PVW3_9ACTO</name>
<protein>
    <submittedName>
        <fullName evidence="2">Uncharacterized protein</fullName>
    </submittedName>
</protein>
<sequence length="522" mass="53376">MSAVADFPTGEQIVAWTAQHTRRHARGPWALLGDIYISVLALAILAALVLPHLGRLTSAGPAATGLAVADPGWLMVGVACLGLLAALSPARRLGPLFLRPFEVAWWLGLPGERTGLFLPATRLVVGAAASTGLATATAVSLVLGVSLPDLGGWLALGAATTVLLAGELIREQVRDRATPWPSLTLAGAASACLAASFLFPLPRSGAWPGLVGAAVVLAVISFGRWRAAVAPHLARLPDAQLLAGAARSFGAHVSLLSLDTRALGRMLAPRPQPPAAPARFRGLRAARGLPRPARVICAVAAADWLQLRRQSFRLAQVAISLLLAALPHLAPQLPRFQLVGCHLVAGLVLLLALAAPARQAWFDPSADHRWPAGPFTVAVGHLVVPVVGMTAWVAVTLGPRLGAAATRQEVEVAGCAFVLAGSPLGVVALVTLAGLAWGGAVLFTGFRPMPDFSVGLVPSPFGSLPPGLAQMLLAVPLAGLVAGLPASLLLLGAPAVPLLVGIQAVCTLLALGVGLQVAADAN</sequence>
<feature type="transmembrane region" description="Helical" evidence="1">
    <location>
        <begin position="150"/>
        <end position="168"/>
    </location>
</feature>
<feature type="transmembrane region" description="Helical" evidence="1">
    <location>
        <begin position="73"/>
        <end position="90"/>
    </location>
</feature>
<feature type="transmembrane region" description="Helical" evidence="1">
    <location>
        <begin position="467"/>
        <end position="492"/>
    </location>
</feature>
<feature type="transmembrane region" description="Helical" evidence="1">
    <location>
        <begin position="336"/>
        <end position="355"/>
    </location>
</feature>
<proteinExistence type="predicted"/>
<keyword evidence="1" id="KW-0812">Transmembrane</keyword>
<evidence type="ECO:0000313" key="2">
    <source>
        <dbReference type="EMBL" id="OKL51707.1"/>
    </source>
</evidence>
<gene>
    <name evidence="2" type="ORF">BSZ40_06025</name>
</gene>
<dbReference type="Pfam" id="PF19814">
    <property type="entry name" value="DUF6297"/>
    <property type="match status" value="1"/>
</dbReference>
<dbReference type="Proteomes" id="UP000185612">
    <property type="component" value="Unassembled WGS sequence"/>
</dbReference>
<reference evidence="3" key="1">
    <citation type="submission" date="2016-12" db="EMBL/GenBank/DDBJ databases">
        <authorList>
            <person name="Meng X."/>
        </authorList>
    </citation>
    <scope>NUCLEOTIDE SEQUENCE [LARGE SCALE GENOMIC DNA]</scope>
    <source>
        <strain evidence="3">DSM 20732</strain>
    </source>
</reference>
<feature type="transmembrane region" description="Helical" evidence="1">
    <location>
        <begin position="426"/>
        <end position="446"/>
    </location>
</feature>
<feature type="transmembrane region" description="Helical" evidence="1">
    <location>
        <begin position="205"/>
        <end position="225"/>
    </location>
</feature>
<comment type="caution">
    <text evidence="2">The sequence shown here is derived from an EMBL/GenBank/DDBJ whole genome shotgun (WGS) entry which is preliminary data.</text>
</comment>
<keyword evidence="1" id="KW-0472">Membrane</keyword>
<keyword evidence="1" id="KW-1133">Transmembrane helix</keyword>
<feature type="transmembrane region" description="Helical" evidence="1">
    <location>
        <begin position="498"/>
        <end position="519"/>
    </location>
</feature>
<evidence type="ECO:0000256" key="1">
    <source>
        <dbReference type="SAM" id="Phobius"/>
    </source>
</evidence>
<evidence type="ECO:0000313" key="3">
    <source>
        <dbReference type="Proteomes" id="UP000185612"/>
    </source>
</evidence>
<dbReference type="OrthoDB" id="3253935at2"/>
<dbReference type="RefSeq" id="WP_073824275.1">
    <property type="nucleotide sequence ID" value="NZ_MQVS01000005.1"/>
</dbReference>
<feature type="transmembrane region" description="Helical" evidence="1">
    <location>
        <begin position="375"/>
        <end position="395"/>
    </location>
</feature>
<dbReference type="InParanoid" id="A0A1Q5PVW3"/>
<keyword evidence="3" id="KW-1185">Reference proteome</keyword>
<dbReference type="AlphaFoldDB" id="A0A1Q5PVW3"/>
<feature type="transmembrane region" description="Helical" evidence="1">
    <location>
        <begin position="180"/>
        <end position="199"/>
    </location>
</feature>
<feature type="transmembrane region" description="Helical" evidence="1">
    <location>
        <begin position="123"/>
        <end position="144"/>
    </location>
</feature>
<dbReference type="InterPro" id="IPR046264">
    <property type="entry name" value="DUF6297"/>
</dbReference>
<accession>A0A1Q5PVW3</accession>
<dbReference type="STRING" id="52770.BSZ40_06025"/>
<feature type="transmembrane region" description="Helical" evidence="1">
    <location>
        <begin position="29"/>
        <end position="53"/>
    </location>
</feature>
<organism evidence="2 3">
    <name type="scientific">Buchananella hordeovulneris</name>
    <dbReference type="NCBI Taxonomy" id="52770"/>
    <lineage>
        <taxon>Bacteria</taxon>
        <taxon>Bacillati</taxon>
        <taxon>Actinomycetota</taxon>
        <taxon>Actinomycetes</taxon>
        <taxon>Actinomycetales</taxon>
        <taxon>Actinomycetaceae</taxon>
        <taxon>Buchananella</taxon>
    </lineage>
</organism>
<dbReference type="EMBL" id="MQVS01000005">
    <property type="protein sequence ID" value="OKL51707.1"/>
    <property type="molecule type" value="Genomic_DNA"/>
</dbReference>